<dbReference type="Gene3D" id="2.60.120.10">
    <property type="entry name" value="Jelly Rolls"/>
    <property type="match status" value="1"/>
</dbReference>
<accession>A0A445MT37</accession>
<gene>
    <name evidence="2" type="ORF">PITCH_A1430010</name>
</gene>
<dbReference type="InterPro" id="IPR014710">
    <property type="entry name" value="RmlC-like_jellyroll"/>
</dbReference>
<dbReference type="Pfam" id="PF00027">
    <property type="entry name" value="cNMP_binding"/>
    <property type="match status" value="1"/>
</dbReference>
<feature type="domain" description="Cyclic nucleotide-binding" evidence="1">
    <location>
        <begin position="15"/>
        <end position="126"/>
    </location>
</feature>
<dbReference type="CDD" id="cd00038">
    <property type="entry name" value="CAP_ED"/>
    <property type="match status" value="1"/>
</dbReference>
<evidence type="ECO:0000313" key="2">
    <source>
        <dbReference type="EMBL" id="SPD72626.1"/>
    </source>
</evidence>
<dbReference type="EMBL" id="OJIN01000050">
    <property type="protein sequence ID" value="SPD72626.1"/>
    <property type="molecule type" value="Genomic_DNA"/>
</dbReference>
<dbReference type="InterPro" id="IPR000595">
    <property type="entry name" value="cNMP-bd_dom"/>
</dbReference>
<evidence type="ECO:0000259" key="1">
    <source>
        <dbReference type="PROSITE" id="PS50042"/>
    </source>
</evidence>
<proteinExistence type="predicted"/>
<dbReference type="SUPFAM" id="SSF51206">
    <property type="entry name" value="cAMP-binding domain-like"/>
    <property type="match status" value="1"/>
</dbReference>
<dbReference type="PROSITE" id="PS50042">
    <property type="entry name" value="CNMP_BINDING_3"/>
    <property type="match status" value="1"/>
</dbReference>
<sequence length="155" mass="17197">MTDLDINLTLESCELFSGLGRSDIEKIAGLCRVETYKPGECIFRQGELNQCLYIIGEGNIFLERTLDLGPRKGKALIGIMGIGRALGCWSTLLDEPHILMASAVCQKDTKVIVINGADLRDMMLKNISLGLNVFQKLCYILRERIQGVFGAMEKI</sequence>
<dbReference type="AlphaFoldDB" id="A0A445MT37"/>
<organism evidence="2">
    <name type="scientific">uncultured Desulfobacterium sp</name>
    <dbReference type="NCBI Taxonomy" id="201089"/>
    <lineage>
        <taxon>Bacteria</taxon>
        <taxon>Pseudomonadati</taxon>
        <taxon>Thermodesulfobacteriota</taxon>
        <taxon>Desulfobacteria</taxon>
        <taxon>Desulfobacterales</taxon>
        <taxon>Desulfobacteriaceae</taxon>
        <taxon>Desulfobacterium</taxon>
        <taxon>environmental samples</taxon>
    </lineage>
</organism>
<name>A0A445MT37_9BACT</name>
<protein>
    <submittedName>
        <fullName evidence="2">Cyclic nucleotide-binding domain protein</fullName>
    </submittedName>
</protein>
<dbReference type="InterPro" id="IPR018490">
    <property type="entry name" value="cNMP-bd_dom_sf"/>
</dbReference>
<reference evidence="2" key="1">
    <citation type="submission" date="2018-01" db="EMBL/GenBank/DDBJ databases">
        <authorList>
            <person name="Regsiter A."/>
            <person name="William W."/>
        </authorList>
    </citation>
    <scope>NUCLEOTIDE SEQUENCE</scope>
    <source>
        <strain evidence="2">TRIP AH-1</strain>
    </source>
</reference>